<evidence type="ECO:0000256" key="3">
    <source>
        <dbReference type="ARBA" id="ARBA00031022"/>
    </source>
</evidence>
<gene>
    <name evidence="7" type="ORF">A3C16_01245</name>
</gene>
<dbReference type="AlphaFoldDB" id="A0A1G2KVL5"/>
<comment type="caution">
    <text evidence="7">The sequence shown here is derived from an EMBL/GenBank/DDBJ whole genome shotgun (WGS) entry which is preliminary data.</text>
</comment>
<dbReference type="CDD" id="cd00377">
    <property type="entry name" value="ICL_PEPM"/>
    <property type="match status" value="1"/>
</dbReference>
<dbReference type="PIRSF" id="PIRSF001362">
    <property type="entry name" value="Isocit_lyase"/>
    <property type="match status" value="1"/>
</dbReference>
<dbReference type="GO" id="GO:0046872">
    <property type="term" value="F:metal ion binding"/>
    <property type="evidence" value="ECO:0007669"/>
    <property type="project" value="UniProtKB-KW"/>
</dbReference>
<dbReference type="InterPro" id="IPR015813">
    <property type="entry name" value="Pyrv/PenolPyrv_kinase-like_dom"/>
</dbReference>
<dbReference type="SUPFAM" id="SSF51621">
    <property type="entry name" value="Phosphoenolpyruvate/pyruvate domain"/>
    <property type="match status" value="1"/>
</dbReference>
<feature type="active site" description="Proton acceptor" evidence="5">
    <location>
        <position position="146"/>
    </location>
</feature>
<evidence type="ECO:0000256" key="1">
    <source>
        <dbReference type="ARBA" id="ARBA00023239"/>
    </source>
</evidence>
<dbReference type="Pfam" id="PF13714">
    <property type="entry name" value="PEP_mutase"/>
    <property type="match status" value="1"/>
</dbReference>
<evidence type="ECO:0000313" key="7">
    <source>
        <dbReference type="EMBL" id="OHA02501.1"/>
    </source>
</evidence>
<feature type="binding site" evidence="6">
    <location>
        <position position="108"/>
    </location>
    <ligand>
        <name>Mg(2+)</name>
        <dbReference type="ChEBI" id="CHEBI:18420"/>
    </ligand>
</feature>
<dbReference type="InterPro" id="IPR039556">
    <property type="entry name" value="ICL/PEPM"/>
</dbReference>
<sequence length="333" mass="36504">MIGVFVLTGVDFWYTIGKVFFYNNIMEQTNGRGAKLRTLMSKGVFALGVSSAMDAMIAKLAGHECLYLGGYAAAALRGRPDYGIIGGTEMLQAMMYVAEATDLPAVADIDDGYGSTHNVIRTVTDMLTKTNVAGIHIEDQKYPKRCGHIAGKEVLPMEEFLGKLRAALDTRDRVDYSRVVIARTDAFSAAGAKKDPRVGGDIDEALRRGLAYARAGADSVWCEFPTPSRESAKAFAEGMKACMPTLGLSFNLSPSFFWPAEEHPMTLRELQSFGYTFVFSTYPSLLASMYAVYENAKEFRVKDPVEALILLQSKIKGTPVESAMKVLGVDRYQ</sequence>
<dbReference type="InterPro" id="IPR040442">
    <property type="entry name" value="Pyrv_kinase-like_dom_sf"/>
</dbReference>
<keyword evidence="6" id="KW-0460">Magnesium</keyword>
<reference evidence="7 8" key="1">
    <citation type="journal article" date="2016" name="Nat. Commun.">
        <title>Thousands of microbial genomes shed light on interconnected biogeochemical processes in an aquifer system.</title>
        <authorList>
            <person name="Anantharaman K."/>
            <person name="Brown C.T."/>
            <person name="Hug L.A."/>
            <person name="Sharon I."/>
            <person name="Castelle C.J."/>
            <person name="Probst A.J."/>
            <person name="Thomas B.C."/>
            <person name="Singh A."/>
            <person name="Wilkins M.J."/>
            <person name="Karaoz U."/>
            <person name="Brodie E.L."/>
            <person name="Williams K.H."/>
            <person name="Hubbard S.S."/>
            <person name="Banfield J.F."/>
        </authorList>
    </citation>
    <scope>NUCLEOTIDE SEQUENCE [LARGE SCALE GENOMIC DNA]</scope>
</reference>
<proteinExistence type="predicted"/>
<comment type="catalytic activity">
    <reaction evidence="2">
        <text>D-threo-isocitrate = glyoxylate + succinate</text>
        <dbReference type="Rhea" id="RHEA:13245"/>
        <dbReference type="ChEBI" id="CHEBI:15562"/>
        <dbReference type="ChEBI" id="CHEBI:30031"/>
        <dbReference type="ChEBI" id="CHEBI:36655"/>
        <dbReference type="EC" id="4.1.3.1"/>
    </reaction>
</comment>
<feature type="non-terminal residue" evidence="7">
    <location>
        <position position="333"/>
    </location>
</feature>
<dbReference type="PANTHER" id="PTHR42905">
    <property type="entry name" value="PHOSPHOENOLPYRUVATE CARBOXYLASE"/>
    <property type="match status" value="1"/>
</dbReference>
<protein>
    <recommendedName>
        <fullName evidence="3">Isocitrase</fullName>
    </recommendedName>
    <alternativeName>
        <fullName evidence="4">Isocitratase</fullName>
    </alternativeName>
</protein>
<dbReference type="EMBL" id="MHQL01000033">
    <property type="protein sequence ID" value="OHA02501.1"/>
    <property type="molecule type" value="Genomic_DNA"/>
</dbReference>
<dbReference type="Gene3D" id="3.20.20.60">
    <property type="entry name" value="Phosphoenolpyruvate-binding domains"/>
    <property type="match status" value="1"/>
</dbReference>
<dbReference type="GO" id="GO:0019752">
    <property type="term" value="P:carboxylic acid metabolic process"/>
    <property type="evidence" value="ECO:0007669"/>
    <property type="project" value="InterPro"/>
</dbReference>
<evidence type="ECO:0000256" key="5">
    <source>
        <dbReference type="PIRSR" id="PIRSR001362-1"/>
    </source>
</evidence>
<evidence type="ECO:0000256" key="2">
    <source>
        <dbReference type="ARBA" id="ARBA00023531"/>
    </source>
</evidence>
<evidence type="ECO:0000313" key="8">
    <source>
        <dbReference type="Proteomes" id="UP000177811"/>
    </source>
</evidence>
<keyword evidence="1" id="KW-0456">Lyase</keyword>
<evidence type="ECO:0000256" key="6">
    <source>
        <dbReference type="PIRSR" id="PIRSR001362-3"/>
    </source>
</evidence>
<keyword evidence="6" id="KW-0479">Metal-binding</keyword>
<dbReference type="Proteomes" id="UP000177811">
    <property type="component" value="Unassembled WGS sequence"/>
</dbReference>
<organism evidence="7 8">
    <name type="scientific">Candidatus Sungbacteria bacterium RIFCSPHIGHO2_02_FULL_51_29</name>
    <dbReference type="NCBI Taxonomy" id="1802273"/>
    <lineage>
        <taxon>Bacteria</taxon>
        <taxon>Candidatus Sungiibacteriota</taxon>
    </lineage>
</organism>
<evidence type="ECO:0000256" key="4">
    <source>
        <dbReference type="ARBA" id="ARBA00031921"/>
    </source>
</evidence>
<dbReference type="GO" id="GO:0004451">
    <property type="term" value="F:isocitrate lyase activity"/>
    <property type="evidence" value="ECO:0007669"/>
    <property type="project" value="UniProtKB-EC"/>
</dbReference>
<dbReference type="PANTHER" id="PTHR42905:SF5">
    <property type="entry name" value="CARBOXYVINYL-CARBOXYPHOSPHONATE PHOSPHORYLMUTASE, CHLOROPLASTIC"/>
    <property type="match status" value="1"/>
</dbReference>
<accession>A0A1G2KVL5</accession>
<name>A0A1G2KVL5_9BACT</name>
<dbReference type="InterPro" id="IPR006254">
    <property type="entry name" value="Isocitrate_lyase"/>
</dbReference>
<comment type="cofactor">
    <cofactor evidence="6">
        <name>Mg(2+)</name>
        <dbReference type="ChEBI" id="CHEBI:18420"/>
    </cofactor>
    <text evidence="6">Can also use Mn(2+) ion.</text>
</comment>